<evidence type="ECO:0000313" key="10">
    <source>
        <dbReference type="Proteomes" id="UP000261208"/>
    </source>
</evidence>
<evidence type="ECO:0000313" key="9">
    <source>
        <dbReference type="Proteomes" id="UP000260841"/>
    </source>
</evidence>
<feature type="domain" description="NodB homology" evidence="3">
    <location>
        <begin position="119"/>
        <end position="308"/>
    </location>
</feature>
<keyword evidence="2" id="KW-1133">Transmembrane helix</keyword>
<evidence type="ECO:0000313" key="8">
    <source>
        <dbReference type="Proteomes" id="UP000260664"/>
    </source>
</evidence>
<dbReference type="Proteomes" id="UP000260664">
    <property type="component" value="Unassembled WGS sequence"/>
</dbReference>
<dbReference type="PANTHER" id="PTHR10587">
    <property type="entry name" value="GLYCOSYL TRANSFERASE-RELATED"/>
    <property type="match status" value="1"/>
</dbReference>
<dbReference type="Gene3D" id="3.20.20.370">
    <property type="entry name" value="Glycoside hydrolase/deacetylase"/>
    <property type="match status" value="1"/>
</dbReference>
<dbReference type="Proteomes" id="UP000261208">
    <property type="component" value="Unassembled WGS sequence"/>
</dbReference>
<dbReference type="EMBL" id="QSVB01000004">
    <property type="protein sequence ID" value="RGN92109.1"/>
    <property type="molecule type" value="Genomic_DNA"/>
</dbReference>
<dbReference type="PANTHER" id="PTHR10587:SF125">
    <property type="entry name" value="POLYSACCHARIDE DEACETYLASE YHEN-RELATED"/>
    <property type="match status" value="1"/>
</dbReference>
<evidence type="ECO:0000313" key="7">
    <source>
        <dbReference type="EMBL" id="RHF78819.1"/>
    </source>
</evidence>
<evidence type="ECO:0000259" key="3">
    <source>
        <dbReference type="PROSITE" id="PS51677"/>
    </source>
</evidence>
<dbReference type="AlphaFoldDB" id="A0A3E4MGU5"/>
<dbReference type="InterPro" id="IPR011330">
    <property type="entry name" value="Glyco_hydro/deAcase_b/a-brl"/>
</dbReference>
<feature type="region of interest" description="Disordered" evidence="1">
    <location>
        <begin position="1"/>
        <end position="20"/>
    </location>
</feature>
<dbReference type="CDD" id="cd10944">
    <property type="entry name" value="CE4_SmPgdA_like"/>
    <property type="match status" value="1"/>
</dbReference>
<reference evidence="8 9" key="1">
    <citation type="submission" date="2018-08" db="EMBL/GenBank/DDBJ databases">
        <title>A genome reference for cultivated species of the human gut microbiota.</title>
        <authorList>
            <person name="Zou Y."/>
            <person name="Xue W."/>
            <person name="Luo G."/>
        </authorList>
    </citation>
    <scope>NUCLEOTIDE SEQUENCE [LARGE SCALE GENOMIC DNA]</scope>
    <source>
        <strain evidence="7 11">AM23-7AC</strain>
        <strain evidence="6 9">OM03-2</strain>
        <strain evidence="5 10">TF11-11</strain>
        <strain evidence="4 8">TM09-19AC</strain>
    </source>
</reference>
<comment type="caution">
    <text evidence="5">The sequence shown here is derived from an EMBL/GenBank/DDBJ whole genome shotgun (WGS) entry which is preliminary data.</text>
</comment>
<feature type="compositionally biased region" description="Acidic residues" evidence="1">
    <location>
        <begin position="77"/>
        <end position="90"/>
    </location>
</feature>
<dbReference type="Pfam" id="PF01522">
    <property type="entry name" value="Polysacc_deac_1"/>
    <property type="match status" value="1"/>
</dbReference>
<organism evidence="5 10">
    <name type="scientific">Dorea formicigenerans</name>
    <dbReference type="NCBI Taxonomy" id="39486"/>
    <lineage>
        <taxon>Bacteria</taxon>
        <taxon>Bacillati</taxon>
        <taxon>Bacillota</taxon>
        <taxon>Clostridia</taxon>
        <taxon>Lachnospirales</taxon>
        <taxon>Lachnospiraceae</taxon>
        <taxon>Dorea</taxon>
    </lineage>
</organism>
<feature type="transmembrane region" description="Helical" evidence="2">
    <location>
        <begin position="25"/>
        <end position="45"/>
    </location>
</feature>
<dbReference type="InterPro" id="IPR002509">
    <property type="entry name" value="NODB_dom"/>
</dbReference>
<dbReference type="Proteomes" id="UP000285666">
    <property type="component" value="Unassembled WGS sequence"/>
</dbReference>
<dbReference type="GO" id="GO:0016810">
    <property type="term" value="F:hydrolase activity, acting on carbon-nitrogen (but not peptide) bonds"/>
    <property type="evidence" value="ECO:0007669"/>
    <property type="project" value="InterPro"/>
</dbReference>
<dbReference type="EMBL" id="QSOI01000020">
    <property type="protein sequence ID" value="RGI81641.1"/>
    <property type="molecule type" value="Genomic_DNA"/>
</dbReference>
<accession>A0A3E4MGU5</accession>
<name>A0A3E4MGU5_9FIRM</name>
<evidence type="ECO:0000313" key="11">
    <source>
        <dbReference type="Proteomes" id="UP000285666"/>
    </source>
</evidence>
<evidence type="ECO:0000313" key="5">
    <source>
        <dbReference type="EMBL" id="RGK48877.1"/>
    </source>
</evidence>
<dbReference type="PROSITE" id="PS51677">
    <property type="entry name" value="NODB"/>
    <property type="match status" value="1"/>
</dbReference>
<evidence type="ECO:0000256" key="2">
    <source>
        <dbReference type="SAM" id="Phobius"/>
    </source>
</evidence>
<dbReference type="RefSeq" id="WP_117495698.1">
    <property type="nucleotide sequence ID" value="NZ_QRHN01000009.1"/>
</dbReference>
<sequence length="323" mass="35889">MSDREEKTGKNDNGKKNKGGKRNKIVAIEMIILVLLIMAAVAIFIQRDKSVKEAAKIHNQKAKKTEQTPQAAQKENEIEEETEGTEEETGDRDAAVPDRSNFAVQPGVSVGTTEQSDEKIVYLTLDDGPSDNTQAVLDILDKYNAKATFFVTGEMPEYKDMIKAAYDKGHTIGMHTYSHDYAKVYASVDAYFQDLDQIGQMVQEEIGYVPCFIRFPGGSSNTVSKKYTAGIMSTLVQEVQNRGYQYYDWNGSSGDGSVRTTEELVAQATSFDSNNIILLCHDSHGKQTTVEALPQIIEHYQSLGYTFKALDRDSFVAHHGVNN</sequence>
<dbReference type="SUPFAM" id="SSF88713">
    <property type="entry name" value="Glycoside hydrolase/deacetylase"/>
    <property type="match status" value="1"/>
</dbReference>
<evidence type="ECO:0000313" key="4">
    <source>
        <dbReference type="EMBL" id="RGI81641.1"/>
    </source>
</evidence>
<keyword evidence="2" id="KW-0812">Transmembrane</keyword>
<dbReference type="Proteomes" id="UP000260841">
    <property type="component" value="Unassembled WGS sequence"/>
</dbReference>
<dbReference type="InterPro" id="IPR050248">
    <property type="entry name" value="Polysacc_deacetylase_ArnD"/>
</dbReference>
<keyword evidence="2" id="KW-0472">Membrane</keyword>
<gene>
    <name evidence="7" type="ORF">DW658_08210</name>
    <name evidence="6" type="ORF">DXB36_05685</name>
    <name evidence="5" type="ORF">DXD10_06085</name>
    <name evidence="4" type="ORF">DXD84_12865</name>
</gene>
<protein>
    <submittedName>
        <fullName evidence="5">Polysaccharide deacetylase</fullName>
    </submittedName>
</protein>
<dbReference type="EMBL" id="QSQQ01000006">
    <property type="protein sequence ID" value="RGK48877.1"/>
    <property type="molecule type" value="Genomic_DNA"/>
</dbReference>
<feature type="compositionally biased region" description="Basic and acidic residues" evidence="1">
    <location>
        <begin position="1"/>
        <end position="15"/>
    </location>
</feature>
<evidence type="ECO:0000256" key="1">
    <source>
        <dbReference type="SAM" id="MobiDB-lite"/>
    </source>
</evidence>
<feature type="region of interest" description="Disordered" evidence="1">
    <location>
        <begin position="59"/>
        <end position="106"/>
    </location>
</feature>
<proteinExistence type="predicted"/>
<dbReference type="EMBL" id="QRHN01000009">
    <property type="protein sequence ID" value="RHF78819.1"/>
    <property type="molecule type" value="Genomic_DNA"/>
</dbReference>
<dbReference type="GO" id="GO:0005975">
    <property type="term" value="P:carbohydrate metabolic process"/>
    <property type="evidence" value="ECO:0007669"/>
    <property type="project" value="InterPro"/>
</dbReference>
<evidence type="ECO:0000313" key="6">
    <source>
        <dbReference type="EMBL" id="RGN92109.1"/>
    </source>
</evidence>